<name>A0A4R8ZY78_9MICO</name>
<protein>
    <recommendedName>
        <fullName evidence="3">SGNH hydrolase-type esterase domain-containing protein</fullName>
    </recommendedName>
</protein>
<dbReference type="GO" id="GO:0006629">
    <property type="term" value="P:lipid metabolic process"/>
    <property type="evidence" value="ECO:0007669"/>
    <property type="project" value="TreeGrafter"/>
</dbReference>
<gene>
    <name evidence="4" type="ORF">E3T55_12130</name>
</gene>
<evidence type="ECO:0000259" key="3">
    <source>
        <dbReference type="Pfam" id="PF13472"/>
    </source>
</evidence>
<reference evidence="4 5" key="1">
    <citation type="submission" date="2019-03" db="EMBL/GenBank/DDBJ databases">
        <title>Genomics of glacier-inhabiting Cryobacterium strains.</title>
        <authorList>
            <person name="Liu Q."/>
            <person name="Xin Y.-H."/>
        </authorList>
    </citation>
    <scope>NUCLEOTIDE SEQUENCE [LARGE SCALE GENOMIC DNA]</scope>
    <source>
        <strain evidence="4 5">Hh14</strain>
    </source>
</reference>
<feature type="disulfide bond" evidence="2">
    <location>
        <begin position="86"/>
        <end position="112"/>
    </location>
</feature>
<feature type="disulfide bond" evidence="2">
    <location>
        <begin position="152"/>
        <end position="161"/>
    </location>
</feature>
<evidence type="ECO:0000256" key="1">
    <source>
        <dbReference type="PIRSR" id="PIRSR637460-1"/>
    </source>
</evidence>
<sequence>MKSHSSTSLSRFGARGALGLGLLILGLVAGVGAVPATAGAATSLPSGTMAASAPLLTTSSNGYVALGDSYTSGQGAPPYTTASGTCLVSRYGGYPTVTGLLSPYRLTANRACSGASAASIQAQLVGVSPSTKLVTLTVGGIDAGSNVIAAACAPNPALPVCQAAIDASIASLPAVGAMLVGTYAGIAQALPSARIAVLNYPLQFQPGISAFGDTFNAGTVLLNQTIQLAVAAVANPRVVYVDATQEFAGHGIGSRLPFIAYNPADPLAAINFHPNALGNSLGYYRALLNEGVLRRP</sequence>
<dbReference type="Proteomes" id="UP000297447">
    <property type="component" value="Unassembled WGS sequence"/>
</dbReference>
<dbReference type="PANTHER" id="PTHR37981:SF1">
    <property type="entry name" value="SGNH HYDROLASE-TYPE ESTERASE DOMAIN-CONTAINING PROTEIN"/>
    <property type="match status" value="1"/>
</dbReference>
<dbReference type="GO" id="GO:0016788">
    <property type="term" value="F:hydrolase activity, acting on ester bonds"/>
    <property type="evidence" value="ECO:0007669"/>
    <property type="project" value="InterPro"/>
</dbReference>
<evidence type="ECO:0000313" key="4">
    <source>
        <dbReference type="EMBL" id="TFD48801.1"/>
    </source>
</evidence>
<keyword evidence="5" id="KW-1185">Reference proteome</keyword>
<keyword evidence="2" id="KW-1015">Disulfide bond</keyword>
<dbReference type="OrthoDB" id="5503950at2"/>
<organism evidence="4 5">
    <name type="scientific">Cryobacterium frigoriphilum</name>
    <dbReference type="NCBI Taxonomy" id="1259150"/>
    <lineage>
        <taxon>Bacteria</taxon>
        <taxon>Bacillati</taxon>
        <taxon>Actinomycetota</taxon>
        <taxon>Actinomycetes</taxon>
        <taxon>Micrococcales</taxon>
        <taxon>Microbacteriaceae</taxon>
        <taxon>Cryobacterium</taxon>
    </lineage>
</organism>
<dbReference type="Gene3D" id="3.40.50.1110">
    <property type="entry name" value="SGNH hydrolase"/>
    <property type="match status" value="1"/>
</dbReference>
<dbReference type="Pfam" id="PF13472">
    <property type="entry name" value="Lipase_GDSL_2"/>
    <property type="match status" value="1"/>
</dbReference>
<dbReference type="InterPro" id="IPR037460">
    <property type="entry name" value="SEST-like"/>
</dbReference>
<dbReference type="PANTHER" id="PTHR37981">
    <property type="entry name" value="LIPASE 2"/>
    <property type="match status" value="1"/>
</dbReference>
<dbReference type="EMBL" id="SOHE01000053">
    <property type="protein sequence ID" value="TFD48801.1"/>
    <property type="molecule type" value="Genomic_DNA"/>
</dbReference>
<dbReference type="InterPro" id="IPR036514">
    <property type="entry name" value="SGNH_hydro_sf"/>
</dbReference>
<feature type="active site" description="Nucleophile" evidence="1">
    <location>
        <position position="69"/>
    </location>
</feature>
<feature type="domain" description="SGNH hydrolase-type esterase" evidence="3">
    <location>
        <begin position="65"/>
        <end position="279"/>
    </location>
</feature>
<dbReference type="SUPFAM" id="SSF52266">
    <property type="entry name" value="SGNH hydrolase"/>
    <property type="match status" value="1"/>
</dbReference>
<accession>A0A4R8ZY78</accession>
<comment type="caution">
    <text evidence="4">The sequence shown here is derived from an EMBL/GenBank/DDBJ whole genome shotgun (WGS) entry which is preliminary data.</text>
</comment>
<dbReference type="AlphaFoldDB" id="A0A4R8ZY78"/>
<dbReference type="InterPro" id="IPR013830">
    <property type="entry name" value="SGNH_hydro"/>
</dbReference>
<dbReference type="RefSeq" id="WP_134519827.1">
    <property type="nucleotide sequence ID" value="NZ_SOHE01000053.1"/>
</dbReference>
<feature type="active site" evidence="1">
    <location>
        <position position="273"/>
    </location>
</feature>
<evidence type="ECO:0000313" key="5">
    <source>
        <dbReference type="Proteomes" id="UP000297447"/>
    </source>
</evidence>
<evidence type="ECO:0000256" key="2">
    <source>
        <dbReference type="PIRSR" id="PIRSR637460-2"/>
    </source>
</evidence>
<proteinExistence type="predicted"/>